<feature type="compositionally biased region" description="Basic residues" evidence="1">
    <location>
        <begin position="61"/>
        <end position="78"/>
    </location>
</feature>
<organism evidence="2 3">
    <name type="scientific">Ajellomyces capsulatus</name>
    <name type="common">Darling's disease fungus</name>
    <name type="synonym">Histoplasma capsulatum</name>
    <dbReference type="NCBI Taxonomy" id="5037"/>
    <lineage>
        <taxon>Eukaryota</taxon>
        <taxon>Fungi</taxon>
        <taxon>Dikarya</taxon>
        <taxon>Ascomycota</taxon>
        <taxon>Pezizomycotina</taxon>
        <taxon>Eurotiomycetes</taxon>
        <taxon>Eurotiomycetidae</taxon>
        <taxon>Onygenales</taxon>
        <taxon>Ajellomycetaceae</taxon>
        <taxon>Histoplasma</taxon>
    </lineage>
</organism>
<evidence type="ECO:0000313" key="2">
    <source>
        <dbReference type="EMBL" id="KAG5303311.1"/>
    </source>
</evidence>
<comment type="caution">
    <text evidence="2">The sequence shown here is derived from an EMBL/GenBank/DDBJ whole genome shotgun (WGS) entry which is preliminary data.</text>
</comment>
<reference evidence="2 3" key="1">
    <citation type="submission" date="2021-01" db="EMBL/GenBank/DDBJ databases">
        <title>Chromosome-level genome assembly of a human fungal pathogen reveals clustering of transcriptionally co-regulated genes.</title>
        <authorList>
            <person name="Voorhies M."/>
            <person name="Cohen S."/>
            <person name="Shea T.P."/>
            <person name="Petrus S."/>
            <person name="Munoz J.F."/>
            <person name="Poplawski S."/>
            <person name="Goldman W.E."/>
            <person name="Michael T."/>
            <person name="Cuomo C.A."/>
            <person name="Sil A."/>
            <person name="Beyhan S."/>
        </authorList>
    </citation>
    <scope>NUCLEOTIDE SEQUENCE [LARGE SCALE GENOMIC DNA]</scope>
    <source>
        <strain evidence="2 3">G184AR</strain>
    </source>
</reference>
<feature type="compositionally biased region" description="Polar residues" evidence="1">
    <location>
        <begin position="79"/>
        <end position="88"/>
    </location>
</feature>
<evidence type="ECO:0000313" key="3">
    <source>
        <dbReference type="Proteomes" id="UP000670092"/>
    </source>
</evidence>
<name>A0A8H7Z639_AJECA</name>
<dbReference type="VEuPathDB" id="FungiDB:I7I52_01275"/>
<dbReference type="EMBL" id="JAEVHI010000001">
    <property type="protein sequence ID" value="KAG5303311.1"/>
    <property type="molecule type" value="Genomic_DNA"/>
</dbReference>
<sequence length="88" mass="9991">MLYPVCAIGTQPPNHSLRKRIRTKRLAQQKCPPTPTPTTSKITTASMLSTAARTPPASNSRNRKWRKYHQQRQRRPKSNKTPNLPSAT</sequence>
<feature type="region of interest" description="Disordered" evidence="1">
    <location>
        <begin position="25"/>
        <end position="88"/>
    </location>
</feature>
<evidence type="ECO:0000256" key="1">
    <source>
        <dbReference type="SAM" id="MobiDB-lite"/>
    </source>
</evidence>
<accession>A0A8H7Z639</accession>
<proteinExistence type="predicted"/>
<protein>
    <submittedName>
        <fullName evidence="2">DUF1613 domain-containing protein</fullName>
    </submittedName>
</protein>
<feature type="compositionally biased region" description="Polar residues" evidence="1">
    <location>
        <begin position="40"/>
        <end position="60"/>
    </location>
</feature>
<dbReference type="Proteomes" id="UP000670092">
    <property type="component" value="Unassembled WGS sequence"/>
</dbReference>
<dbReference type="AlphaFoldDB" id="A0A8H7Z639"/>
<gene>
    <name evidence="2" type="ORF">I7I52_01275</name>
</gene>